<comment type="caution">
    <text evidence="1">The sequence shown here is derived from an EMBL/GenBank/DDBJ whole genome shotgun (WGS) entry which is preliminary data.</text>
</comment>
<gene>
    <name evidence="1" type="primary">Acey_s0323.g2509</name>
    <name evidence="1" type="ORF">Y032_0323g2509</name>
</gene>
<keyword evidence="2" id="KW-1185">Reference proteome</keyword>
<proteinExistence type="predicted"/>
<reference evidence="2" key="1">
    <citation type="journal article" date="2015" name="Nat. Genet.">
        <title>The genome and transcriptome of the zoonotic hookworm Ancylostoma ceylanicum identify infection-specific gene families.</title>
        <authorList>
            <person name="Schwarz E.M."/>
            <person name="Hu Y."/>
            <person name="Antoshechkin I."/>
            <person name="Miller M.M."/>
            <person name="Sternberg P.W."/>
            <person name="Aroian R.V."/>
        </authorList>
    </citation>
    <scope>NUCLEOTIDE SEQUENCE</scope>
    <source>
        <strain evidence="2">HY135</strain>
    </source>
</reference>
<dbReference type="AlphaFoldDB" id="A0A016S0I6"/>
<evidence type="ECO:0000313" key="2">
    <source>
        <dbReference type="Proteomes" id="UP000024635"/>
    </source>
</evidence>
<dbReference type="Proteomes" id="UP000024635">
    <property type="component" value="Unassembled WGS sequence"/>
</dbReference>
<accession>A0A016S0I6</accession>
<name>A0A016S0I6_9BILA</name>
<protein>
    <submittedName>
        <fullName evidence="1">Uncharacterized protein</fullName>
    </submittedName>
</protein>
<evidence type="ECO:0000313" key="1">
    <source>
        <dbReference type="EMBL" id="EYB84113.1"/>
    </source>
</evidence>
<organism evidence="1 2">
    <name type="scientific">Ancylostoma ceylanicum</name>
    <dbReference type="NCBI Taxonomy" id="53326"/>
    <lineage>
        <taxon>Eukaryota</taxon>
        <taxon>Metazoa</taxon>
        <taxon>Ecdysozoa</taxon>
        <taxon>Nematoda</taxon>
        <taxon>Chromadorea</taxon>
        <taxon>Rhabditida</taxon>
        <taxon>Rhabditina</taxon>
        <taxon>Rhabditomorpha</taxon>
        <taxon>Strongyloidea</taxon>
        <taxon>Ancylostomatidae</taxon>
        <taxon>Ancylostomatinae</taxon>
        <taxon>Ancylostoma</taxon>
    </lineage>
</organism>
<dbReference type="EMBL" id="JARK01001659">
    <property type="protein sequence ID" value="EYB84113.1"/>
    <property type="molecule type" value="Genomic_DNA"/>
</dbReference>
<dbReference type="OrthoDB" id="5865733at2759"/>
<sequence length="69" mass="7361">MERNWSPEIVARILKNFWKGLGVCVEVGGGHSESDGNSSGVSSSLALAATSLTHLGYGTKWMRYSCSSP</sequence>